<evidence type="ECO:0000256" key="3">
    <source>
        <dbReference type="ARBA" id="ARBA00008940"/>
    </source>
</evidence>
<accession>A0AAN7U0P5</accession>
<dbReference type="PANTHER" id="PTHR15492">
    <property type="entry name" value="CYCLIN D1-BINDING PROTEIN 1"/>
    <property type="match status" value="1"/>
</dbReference>
<proteinExistence type="inferred from homology"/>
<dbReference type="InterPro" id="IPR049317">
    <property type="entry name" value="GCIP-like_N"/>
</dbReference>
<evidence type="ECO:0000256" key="5">
    <source>
        <dbReference type="ARBA" id="ARBA00023242"/>
    </source>
</evidence>
<dbReference type="EMBL" id="JAVFKY010000001">
    <property type="protein sequence ID" value="KAK5583494.1"/>
    <property type="molecule type" value="Genomic_DNA"/>
</dbReference>
<dbReference type="GO" id="GO:0005737">
    <property type="term" value="C:cytoplasm"/>
    <property type="evidence" value="ECO:0007669"/>
    <property type="project" value="UniProtKB-SubCell"/>
</dbReference>
<feature type="compositionally biased region" description="Basic and acidic residues" evidence="8">
    <location>
        <begin position="208"/>
        <end position="220"/>
    </location>
</feature>
<evidence type="ECO:0000256" key="6">
    <source>
        <dbReference type="ARBA" id="ARBA00023306"/>
    </source>
</evidence>
<protein>
    <recommendedName>
        <fullName evidence="13">Cyclin-D1-binding protein 1 homolog</fullName>
    </recommendedName>
</protein>
<dbReference type="AlphaFoldDB" id="A0AAN7U0P5"/>
<evidence type="ECO:0000313" key="11">
    <source>
        <dbReference type="EMBL" id="KAK5583494.1"/>
    </source>
</evidence>
<dbReference type="Gene3D" id="1.20.1410.10">
    <property type="entry name" value="I/LWEQ domain"/>
    <property type="match status" value="1"/>
</dbReference>
<dbReference type="InterPro" id="IPR049318">
    <property type="entry name" value="GCIP_C"/>
</dbReference>
<evidence type="ECO:0000256" key="7">
    <source>
        <dbReference type="SAM" id="Coils"/>
    </source>
</evidence>
<evidence type="ECO:0000256" key="2">
    <source>
        <dbReference type="ARBA" id="ARBA00004496"/>
    </source>
</evidence>
<dbReference type="Proteomes" id="UP001344447">
    <property type="component" value="Unassembled WGS sequence"/>
</dbReference>
<evidence type="ECO:0000256" key="1">
    <source>
        <dbReference type="ARBA" id="ARBA00004123"/>
    </source>
</evidence>
<dbReference type="Pfam" id="PF13324">
    <property type="entry name" value="GCIP_N"/>
    <property type="match status" value="1"/>
</dbReference>
<keyword evidence="5" id="KW-0539">Nucleus</keyword>
<reference evidence="11 12" key="1">
    <citation type="submission" date="2023-11" db="EMBL/GenBank/DDBJ databases">
        <title>Dfirmibasis_genome.</title>
        <authorList>
            <person name="Edelbroek B."/>
            <person name="Kjellin J."/>
            <person name="Jerlstrom-Hultqvist J."/>
            <person name="Soderbom F."/>
        </authorList>
    </citation>
    <scope>NUCLEOTIDE SEQUENCE [LARGE SCALE GENOMIC DNA]</scope>
    <source>
        <strain evidence="11 12">TNS-C-14</strain>
    </source>
</reference>
<organism evidence="11 12">
    <name type="scientific">Dictyostelium firmibasis</name>
    <dbReference type="NCBI Taxonomy" id="79012"/>
    <lineage>
        <taxon>Eukaryota</taxon>
        <taxon>Amoebozoa</taxon>
        <taxon>Evosea</taxon>
        <taxon>Eumycetozoa</taxon>
        <taxon>Dictyostelia</taxon>
        <taxon>Dictyosteliales</taxon>
        <taxon>Dictyosteliaceae</taxon>
        <taxon>Dictyostelium</taxon>
    </lineage>
</organism>
<dbReference type="Pfam" id="PF20936">
    <property type="entry name" value="GCIP_C"/>
    <property type="match status" value="1"/>
</dbReference>
<feature type="region of interest" description="Disordered" evidence="8">
    <location>
        <begin position="199"/>
        <end position="244"/>
    </location>
</feature>
<comment type="subcellular location">
    <subcellularLocation>
        <location evidence="2">Cytoplasm</location>
    </subcellularLocation>
    <subcellularLocation>
        <location evidence="1">Nucleus</location>
    </subcellularLocation>
</comment>
<keyword evidence="12" id="KW-1185">Reference proteome</keyword>
<evidence type="ECO:0000256" key="8">
    <source>
        <dbReference type="SAM" id="MobiDB-lite"/>
    </source>
</evidence>
<dbReference type="InterPro" id="IPR026907">
    <property type="entry name" value="GCIP-like"/>
</dbReference>
<evidence type="ECO:0000259" key="9">
    <source>
        <dbReference type="Pfam" id="PF13324"/>
    </source>
</evidence>
<dbReference type="GO" id="GO:0005634">
    <property type="term" value="C:nucleus"/>
    <property type="evidence" value="ECO:0007669"/>
    <property type="project" value="UniProtKB-SubCell"/>
</dbReference>
<comment type="caution">
    <text evidence="11">The sequence shown here is derived from an EMBL/GenBank/DDBJ whole genome shotgun (WGS) entry which is preliminary data.</text>
</comment>
<evidence type="ECO:0000313" key="12">
    <source>
        <dbReference type="Proteomes" id="UP001344447"/>
    </source>
</evidence>
<keyword evidence="6" id="KW-0131">Cell cycle</keyword>
<keyword evidence="4" id="KW-0963">Cytoplasm</keyword>
<evidence type="ECO:0000256" key="4">
    <source>
        <dbReference type="ARBA" id="ARBA00022490"/>
    </source>
</evidence>
<feature type="compositionally biased region" description="Acidic residues" evidence="8">
    <location>
        <begin position="221"/>
        <end position="244"/>
    </location>
</feature>
<gene>
    <name evidence="11" type="ORF">RB653_005090</name>
</gene>
<name>A0AAN7U0P5_9MYCE</name>
<feature type="domain" description="Cyclin-D1-binding protein 1-like C-terminal" evidence="10">
    <location>
        <begin position="244"/>
        <end position="349"/>
    </location>
</feature>
<evidence type="ECO:0008006" key="13">
    <source>
        <dbReference type="Google" id="ProtNLM"/>
    </source>
</evidence>
<dbReference type="PANTHER" id="PTHR15492:SF1">
    <property type="entry name" value="CYCLIN-D1-BINDING PROTEIN 1"/>
    <property type="match status" value="1"/>
</dbReference>
<sequence length="372" mass="42438">MNPNYDPIINKCSTFLDSLFNRNQDMDTFAKPTRAQIIKSAKTLSHEITKISLLLADLRAKTEYFSSIEETLDNVFSIYQGLSAYAGASLFRAIQIYFRKLIKSTQEVFIAYQNNEQSLGDDEENTISKQITGLAWKCCEEFEKVPIKNSNSIIARGEEISSLIQDALDEVKEFQTKIKNIEKKFGEVTSEKQEISKDGTVVIDGESSIDKDSNDKKNDDVNGEFEKEDEDQDYQDEEDDEDYDDDDVELLNSLTSEDIKLVDRIVSIIERSTKISQLWVEMLKSINKPSDEEIDFTSEQIEISESVISQINELSKNVDDIASAIYPLPNISYCEAQLSLLDVSIKNIIDKINSNFKLFNFNSKFENKLKSI</sequence>
<comment type="similarity">
    <text evidence="3">Belongs to the CCNDBP1 family.</text>
</comment>
<keyword evidence="7" id="KW-0175">Coiled coil</keyword>
<feature type="domain" description="Cyclin-D1-binding protein 1-like N-terminal" evidence="9">
    <location>
        <begin position="37"/>
        <end position="176"/>
    </location>
</feature>
<evidence type="ECO:0000259" key="10">
    <source>
        <dbReference type="Pfam" id="PF20936"/>
    </source>
</evidence>
<feature type="coiled-coil region" evidence="7">
    <location>
        <begin position="164"/>
        <end position="191"/>
    </location>
</feature>
<dbReference type="Gene3D" id="1.20.1420.10">
    <property type="entry name" value="Talin, central domain"/>
    <property type="match status" value="1"/>
</dbReference>